<dbReference type="InterPro" id="IPR049382">
    <property type="entry name" value="FGGY_C_2"/>
</dbReference>
<dbReference type="InterPro" id="IPR050406">
    <property type="entry name" value="FGGY_Carb_Kinase"/>
</dbReference>
<feature type="domain" description="Carbohydrate kinase FGGY C-terminal" evidence="5">
    <location>
        <begin position="249"/>
        <end position="422"/>
    </location>
</feature>
<dbReference type="EMBL" id="CP045871">
    <property type="protein sequence ID" value="QGG80487.1"/>
    <property type="molecule type" value="Genomic_DNA"/>
</dbReference>
<keyword evidence="3" id="KW-0418">Kinase</keyword>
<dbReference type="KEGG" id="llp:GH975_07835"/>
<dbReference type="Gene3D" id="3.30.420.40">
    <property type="match status" value="2"/>
</dbReference>
<evidence type="ECO:0000256" key="2">
    <source>
        <dbReference type="ARBA" id="ARBA00022679"/>
    </source>
</evidence>
<dbReference type="CDD" id="cd07772">
    <property type="entry name" value="ASKHA_NBD_FGGY_NaCK-like"/>
    <property type="match status" value="1"/>
</dbReference>
<feature type="domain" description="Carbohydrate kinase FGGY N-terminal" evidence="4">
    <location>
        <begin position="7"/>
        <end position="241"/>
    </location>
</feature>
<dbReference type="GO" id="GO:0016301">
    <property type="term" value="F:kinase activity"/>
    <property type="evidence" value="ECO:0007669"/>
    <property type="project" value="UniProtKB-KW"/>
</dbReference>
<comment type="similarity">
    <text evidence="1">Belongs to the FGGY kinase family.</text>
</comment>
<dbReference type="SUPFAM" id="SSF53067">
    <property type="entry name" value="Actin-like ATPase domain"/>
    <property type="match status" value="1"/>
</dbReference>
<keyword evidence="2" id="KW-0808">Transferase</keyword>
<evidence type="ECO:0000259" key="4">
    <source>
        <dbReference type="Pfam" id="PF00370"/>
    </source>
</evidence>
<dbReference type="PANTHER" id="PTHR43095">
    <property type="entry name" value="SUGAR KINASE"/>
    <property type="match status" value="1"/>
</dbReference>
<dbReference type="Proteomes" id="UP000388235">
    <property type="component" value="Chromosome"/>
</dbReference>
<reference evidence="6 7" key="1">
    <citation type="submission" date="2019-11" db="EMBL/GenBank/DDBJ databases">
        <authorList>
            <person name="Khan S.A."/>
            <person name="Jeon C.O."/>
            <person name="Chun B.H."/>
        </authorList>
    </citation>
    <scope>NUCLEOTIDE SEQUENCE [LARGE SCALE GENOMIC DNA]</scope>
    <source>
        <strain evidence="6 7">IMCC 1097</strain>
    </source>
</reference>
<proteinExistence type="inferred from homology"/>
<evidence type="ECO:0000313" key="6">
    <source>
        <dbReference type="EMBL" id="QGG80487.1"/>
    </source>
</evidence>
<dbReference type="PANTHER" id="PTHR43095:SF3">
    <property type="entry name" value="L-XYLULOSE_3-KETO-L-GULONATE KINASE"/>
    <property type="match status" value="1"/>
</dbReference>
<accession>A0A5Q2QEQ3</accession>
<evidence type="ECO:0008006" key="8">
    <source>
        <dbReference type="Google" id="ProtNLM"/>
    </source>
</evidence>
<name>A0A5Q2QEQ3_9GAMM</name>
<evidence type="ECO:0000256" key="3">
    <source>
        <dbReference type="ARBA" id="ARBA00022777"/>
    </source>
</evidence>
<keyword evidence="7" id="KW-1185">Reference proteome</keyword>
<dbReference type="Pfam" id="PF21546">
    <property type="entry name" value="FGGY_C_2"/>
    <property type="match status" value="1"/>
</dbReference>
<evidence type="ECO:0000259" key="5">
    <source>
        <dbReference type="Pfam" id="PF21546"/>
    </source>
</evidence>
<dbReference type="Pfam" id="PF00370">
    <property type="entry name" value="FGGY_N"/>
    <property type="match status" value="1"/>
</dbReference>
<dbReference type="InterPro" id="IPR018484">
    <property type="entry name" value="FGGY_N"/>
</dbReference>
<evidence type="ECO:0000256" key="1">
    <source>
        <dbReference type="ARBA" id="ARBA00009156"/>
    </source>
</evidence>
<dbReference type="OrthoDB" id="9799608at2"/>
<protein>
    <recommendedName>
        <fullName evidence="8">L-fuculokinase</fullName>
    </recommendedName>
</protein>
<dbReference type="InterPro" id="IPR043129">
    <property type="entry name" value="ATPase_NBD"/>
</dbReference>
<sequence>MKNTDAIIVFDIGKTNAKLSALSLDGGASLYSQRTPNKPTLGGLYPHANVDSLWDWFCEQCCICAKHFHVRAISITTHGATIACVNNDGLTLPIMDYEWAGCESVSESYNRVRPSYDETLSPSLPGGLNVGKQLFWLHRHHPDAFAATEMVLTYPQYWAWRITGVGVSERTSLGCHTDLWRPVDGQFSSLVSTMNWAPKFPPIQPTGQVLGPITSEFANTTGLPADCEVVNGIHDSNASLVPYLMDTDPPFTVVSTGTWVVMASVGAKHSDLDEDFDMLANVNYQGLATPSARFMGGREWELLSGTEPETAADLVKLMQNRVMALPCFSGQGGPFRHQAGTVDTAEHGELTESEKTTLASIYVALMTDYCLTLLGSEGPITIEGSFAKNSIFLTAIATFRPTQQVFASIDSAGTTPGAASLYPEFIPATPVNHPPITAPDDPDFKAALTDYRSRWLKRILSFVAGSS</sequence>
<dbReference type="GO" id="GO:0005975">
    <property type="term" value="P:carbohydrate metabolic process"/>
    <property type="evidence" value="ECO:0007669"/>
    <property type="project" value="InterPro"/>
</dbReference>
<organism evidence="6 7">
    <name type="scientific">Litorivicinus lipolyticus</name>
    <dbReference type="NCBI Taxonomy" id="418701"/>
    <lineage>
        <taxon>Bacteria</taxon>
        <taxon>Pseudomonadati</taxon>
        <taxon>Pseudomonadota</taxon>
        <taxon>Gammaproteobacteria</taxon>
        <taxon>Oceanospirillales</taxon>
        <taxon>Litorivicinaceae</taxon>
        <taxon>Litorivicinus</taxon>
    </lineage>
</organism>
<evidence type="ECO:0000313" key="7">
    <source>
        <dbReference type="Proteomes" id="UP000388235"/>
    </source>
</evidence>
<dbReference type="AlphaFoldDB" id="A0A5Q2QEQ3"/>
<gene>
    <name evidence="6" type="ORF">GH975_07835</name>
</gene>
<dbReference type="RefSeq" id="WP_153713991.1">
    <property type="nucleotide sequence ID" value="NZ_CP045871.1"/>
</dbReference>